<dbReference type="EMBL" id="LHCI01000106">
    <property type="protein sequence ID" value="KOX90275.1"/>
    <property type="molecule type" value="Genomic_DNA"/>
</dbReference>
<dbReference type="InterPro" id="IPR051789">
    <property type="entry name" value="Bact_Polyamine_Transport"/>
</dbReference>
<dbReference type="RefSeq" id="WP_053767871.1">
    <property type="nucleotide sequence ID" value="NZ_LHCI01000106.1"/>
</dbReference>
<keyword evidence="6 8" id="KW-1133">Transmembrane helix</keyword>
<keyword evidence="7 8" id="KW-0472">Membrane</keyword>
<feature type="domain" description="ABC transmembrane type-1" evidence="9">
    <location>
        <begin position="58"/>
        <end position="251"/>
    </location>
</feature>
<dbReference type="SUPFAM" id="SSF161098">
    <property type="entry name" value="MetI-like"/>
    <property type="match status" value="1"/>
</dbReference>
<feature type="transmembrane region" description="Helical" evidence="8">
    <location>
        <begin position="131"/>
        <end position="150"/>
    </location>
</feature>
<comment type="caution">
    <text evidence="10">The sequence shown here is derived from an EMBL/GenBank/DDBJ whole genome shotgun (WGS) entry which is preliminary data.</text>
</comment>
<keyword evidence="4" id="KW-1003">Cell membrane</keyword>
<dbReference type="Pfam" id="PF00528">
    <property type="entry name" value="BPD_transp_1"/>
    <property type="match status" value="1"/>
</dbReference>
<dbReference type="AlphaFoldDB" id="A0A0M9AGD1"/>
<name>A0A0M9AGD1_THEAQ</name>
<keyword evidence="3 8" id="KW-0813">Transport</keyword>
<feature type="transmembrane region" description="Helical" evidence="8">
    <location>
        <begin position="176"/>
        <end position="197"/>
    </location>
</feature>
<sequence>MRRLLSLHALLVYLFLYLPILVIAALSFNESRRGVRFTGFTLDWYRALFQDPRVLEYFLNTLVVAFTSTLVSTVLGTLLALGLVRYRFWGRGILTYLLYIPVVVPDVVMGVSLLLLFAFARELLGFPRLSLLTVILGHITFQVAFVTLVVRSRLLLLDPALEEAARDLGARGLQTFLYVTLPLAWPGVAAGALLALTLSLDDFVVTFFTAGPGATTLPLYIYSSVKLGVSPKVHALSTLLVGLSAFFLALGYALSRRRI</sequence>
<dbReference type="Proteomes" id="UP000037685">
    <property type="component" value="Unassembled WGS sequence"/>
</dbReference>
<comment type="similarity">
    <text evidence="2">Belongs to the binding-protein-dependent transport system permease family. CysTW subfamily.</text>
</comment>
<dbReference type="GO" id="GO:0005886">
    <property type="term" value="C:plasma membrane"/>
    <property type="evidence" value="ECO:0007669"/>
    <property type="project" value="UniProtKB-SubCell"/>
</dbReference>
<evidence type="ECO:0000256" key="3">
    <source>
        <dbReference type="ARBA" id="ARBA00022448"/>
    </source>
</evidence>
<dbReference type="PANTHER" id="PTHR43848:SF2">
    <property type="entry name" value="PUTRESCINE TRANSPORT SYSTEM PERMEASE PROTEIN POTI"/>
    <property type="match status" value="1"/>
</dbReference>
<dbReference type="GO" id="GO:0055085">
    <property type="term" value="P:transmembrane transport"/>
    <property type="evidence" value="ECO:0007669"/>
    <property type="project" value="InterPro"/>
</dbReference>
<evidence type="ECO:0000259" key="9">
    <source>
        <dbReference type="PROSITE" id="PS50928"/>
    </source>
</evidence>
<evidence type="ECO:0000256" key="8">
    <source>
        <dbReference type="RuleBase" id="RU363032"/>
    </source>
</evidence>
<evidence type="ECO:0000256" key="7">
    <source>
        <dbReference type="ARBA" id="ARBA00023136"/>
    </source>
</evidence>
<feature type="transmembrane region" description="Helical" evidence="8">
    <location>
        <begin position="233"/>
        <end position="254"/>
    </location>
</feature>
<dbReference type="PROSITE" id="PS50928">
    <property type="entry name" value="ABC_TM1"/>
    <property type="match status" value="1"/>
</dbReference>
<keyword evidence="5 8" id="KW-0812">Transmembrane</keyword>
<comment type="subcellular location">
    <subcellularLocation>
        <location evidence="1 8">Cell membrane</location>
        <topology evidence="1 8">Multi-pass membrane protein</topology>
    </subcellularLocation>
</comment>
<evidence type="ECO:0000256" key="4">
    <source>
        <dbReference type="ARBA" id="ARBA00022475"/>
    </source>
</evidence>
<feature type="transmembrane region" description="Helical" evidence="8">
    <location>
        <begin position="57"/>
        <end position="84"/>
    </location>
</feature>
<reference evidence="10 11" key="1">
    <citation type="submission" date="2015-07" db="EMBL/GenBank/DDBJ databases">
        <authorList>
            <person name="Noorani M."/>
        </authorList>
    </citation>
    <scope>NUCLEOTIDE SEQUENCE [LARGE SCALE GENOMIC DNA]</scope>
    <source>
        <strain evidence="11">ATCC 25104 / DSM 625 / JCM 10724 / NBRC 103206 / NCIMB 11243 / YT-1</strain>
    </source>
</reference>
<evidence type="ECO:0000256" key="6">
    <source>
        <dbReference type="ARBA" id="ARBA00022989"/>
    </source>
</evidence>
<accession>A0A0M9AGD1</accession>
<evidence type="ECO:0000313" key="10">
    <source>
        <dbReference type="EMBL" id="KOX90275.1"/>
    </source>
</evidence>
<dbReference type="PATRIC" id="fig|271.14.peg.1540"/>
<proteinExistence type="inferred from homology"/>
<gene>
    <name evidence="10" type="primary">ydcV</name>
    <name evidence="10" type="ORF">BVI061214_01464</name>
</gene>
<dbReference type="InterPro" id="IPR000515">
    <property type="entry name" value="MetI-like"/>
</dbReference>
<organism evidence="10 11">
    <name type="scientific">Thermus aquaticus</name>
    <dbReference type="NCBI Taxonomy" id="271"/>
    <lineage>
        <taxon>Bacteria</taxon>
        <taxon>Thermotogati</taxon>
        <taxon>Deinococcota</taxon>
        <taxon>Deinococci</taxon>
        <taxon>Thermales</taxon>
        <taxon>Thermaceae</taxon>
        <taxon>Thermus</taxon>
    </lineage>
</organism>
<protein>
    <submittedName>
        <fullName evidence="10">Inner membrane ABC transporter permease protein YdcV</fullName>
    </submittedName>
</protein>
<evidence type="ECO:0000256" key="2">
    <source>
        <dbReference type="ARBA" id="ARBA00007069"/>
    </source>
</evidence>
<dbReference type="Gene3D" id="1.10.3720.10">
    <property type="entry name" value="MetI-like"/>
    <property type="match status" value="1"/>
</dbReference>
<dbReference type="InterPro" id="IPR035906">
    <property type="entry name" value="MetI-like_sf"/>
</dbReference>
<dbReference type="CDD" id="cd06261">
    <property type="entry name" value="TM_PBP2"/>
    <property type="match status" value="1"/>
</dbReference>
<evidence type="ECO:0000256" key="5">
    <source>
        <dbReference type="ARBA" id="ARBA00022692"/>
    </source>
</evidence>
<dbReference type="PANTHER" id="PTHR43848">
    <property type="entry name" value="PUTRESCINE TRANSPORT SYSTEM PERMEASE PROTEIN POTI"/>
    <property type="match status" value="1"/>
</dbReference>
<evidence type="ECO:0000256" key="1">
    <source>
        <dbReference type="ARBA" id="ARBA00004651"/>
    </source>
</evidence>
<evidence type="ECO:0000313" key="11">
    <source>
        <dbReference type="Proteomes" id="UP000037685"/>
    </source>
</evidence>
<feature type="transmembrane region" description="Helical" evidence="8">
    <location>
        <begin position="96"/>
        <end position="119"/>
    </location>
</feature>